<protein>
    <submittedName>
        <fullName evidence="2">Uncharacterized protein</fullName>
    </submittedName>
</protein>
<dbReference type="AlphaFoldDB" id="A0A4P9ZZZ1"/>
<feature type="compositionally biased region" description="Pro residues" evidence="1">
    <location>
        <begin position="275"/>
        <end position="286"/>
    </location>
</feature>
<reference evidence="3" key="1">
    <citation type="journal article" date="2018" name="Nat. Microbiol.">
        <title>Leveraging single-cell genomics to expand the fungal tree of life.</title>
        <authorList>
            <person name="Ahrendt S.R."/>
            <person name="Quandt C.A."/>
            <person name="Ciobanu D."/>
            <person name="Clum A."/>
            <person name="Salamov A."/>
            <person name="Andreopoulos B."/>
            <person name="Cheng J.F."/>
            <person name="Woyke T."/>
            <person name="Pelin A."/>
            <person name="Henrissat B."/>
            <person name="Reynolds N.K."/>
            <person name="Benny G.L."/>
            <person name="Smith M.E."/>
            <person name="James T.Y."/>
            <person name="Grigoriev I.V."/>
        </authorList>
    </citation>
    <scope>NUCLEOTIDE SEQUENCE [LARGE SCALE GENOMIC DNA]</scope>
    <source>
        <strain evidence="3">RSA 468</strain>
    </source>
</reference>
<sequence length="347" mass="37194">MSTSTATAARVLTLDDSIYADPAPLTKKPPPAPISIVGSATPSRSRNSNQRHGRGNNNNNNTTSSPSQQSRRRGPKPAHNNHNNRSSEPSPRLKNPSSNLSSPGPSSPSLLPLSGRIPLCERPEVQGRRGGRRPENGRSDANQSRNRPGKPRHANRGLHSPDSSGSHADDQSIRERNQQRKIQSASQREWDMPKTHTHHQRPRGSFKPGHRQTVPVSPPLSPIKASSITPGGTLVAPEAMSRAPSLASTSSASMPMSRKTPVTMQPYSPTTPSHPNAPTPALPPPVSKTAPSKPATPPSPIVEQETTKPTPTEPPVSAVASQAGLDDDMVSFLKSSEHVAWDEDDDW</sequence>
<dbReference type="Proteomes" id="UP000268162">
    <property type="component" value="Unassembled WGS sequence"/>
</dbReference>
<organism evidence="2 3">
    <name type="scientific">Dimargaris cristalligena</name>
    <dbReference type="NCBI Taxonomy" id="215637"/>
    <lineage>
        <taxon>Eukaryota</taxon>
        <taxon>Fungi</taxon>
        <taxon>Fungi incertae sedis</taxon>
        <taxon>Zoopagomycota</taxon>
        <taxon>Kickxellomycotina</taxon>
        <taxon>Dimargaritomycetes</taxon>
        <taxon>Dimargaritales</taxon>
        <taxon>Dimargaritaceae</taxon>
        <taxon>Dimargaris</taxon>
    </lineage>
</organism>
<feature type="compositionally biased region" description="Basic residues" evidence="1">
    <location>
        <begin position="147"/>
        <end position="156"/>
    </location>
</feature>
<feature type="region of interest" description="Disordered" evidence="1">
    <location>
        <begin position="1"/>
        <end position="323"/>
    </location>
</feature>
<feature type="compositionally biased region" description="Basic residues" evidence="1">
    <location>
        <begin position="195"/>
        <end position="210"/>
    </location>
</feature>
<keyword evidence="3" id="KW-1185">Reference proteome</keyword>
<feature type="compositionally biased region" description="Low complexity" evidence="1">
    <location>
        <begin position="55"/>
        <end position="69"/>
    </location>
</feature>
<name>A0A4P9ZZZ1_9FUNG</name>
<feature type="compositionally biased region" description="Low complexity" evidence="1">
    <location>
        <begin position="89"/>
        <end position="118"/>
    </location>
</feature>
<evidence type="ECO:0000313" key="2">
    <source>
        <dbReference type="EMBL" id="RKP39325.1"/>
    </source>
</evidence>
<accession>A0A4P9ZZZ1</accession>
<proteinExistence type="predicted"/>
<feature type="compositionally biased region" description="Basic and acidic residues" evidence="1">
    <location>
        <begin position="119"/>
        <end position="138"/>
    </location>
</feature>
<dbReference type="EMBL" id="ML002280">
    <property type="protein sequence ID" value="RKP39325.1"/>
    <property type="molecule type" value="Genomic_DNA"/>
</dbReference>
<evidence type="ECO:0000256" key="1">
    <source>
        <dbReference type="SAM" id="MobiDB-lite"/>
    </source>
</evidence>
<feature type="compositionally biased region" description="Polar residues" evidence="1">
    <location>
        <begin position="246"/>
        <end position="271"/>
    </location>
</feature>
<gene>
    <name evidence="2" type="ORF">BJ085DRAFT_39959</name>
</gene>
<feature type="compositionally biased region" description="Basic and acidic residues" evidence="1">
    <location>
        <begin position="167"/>
        <end position="178"/>
    </location>
</feature>
<evidence type="ECO:0000313" key="3">
    <source>
        <dbReference type="Proteomes" id="UP000268162"/>
    </source>
</evidence>